<organism evidence="3 4">
    <name type="scientific">Folsomia candida</name>
    <name type="common">Springtail</name>
    <dbReference type="NCBI Taxonomy" id="158441"/>
    <lineage>
        <taxon>Eukaryota</taxon>
        <taxon>Metazoa</taxon>
        <taxon>Ecdysozoa</taxon>
        <taxon>Arthropoda</taxon>
        <taxon>Hexapoda</taxon>
        <taxon>Collembola</taxon>
        <taxon>Entomobryomorpha</taxon>
        <taxon>Isotomoidea</taxon>
        <taxon>Isotomidae</taxon>
        <taxon>Proisotominae</taxon>
        <taxon>Folsomia</taxon>
    </lineage>
</organism>
<keyword evidence="4" id="KW-1185">Reference proteome</keyword>
<accession>A0A226CYE5</accession>
<dbReference type="PANTHER" id="PTHR34153">
    <property type="entry name" value="SI:CH211-262H13.3-RELATED-RELATED"/>
    <property type="match status" value="1"/>
</dbReference>
<evidence type="ECO:0000313" key="4">
    <source>
        <dbReference type="Proteomes" id="UP000198287"/>
    </source>
</evidence>
<dbReference type="Proteomes" id="UP000198287">
    <property type="component" value="Unassembled WGS sequence"/>
</dbReference>
<feature type="region of interest" description="Disordered" evidence="1">
    <location>
        <begin position="101"/>
        <end position="136"/>
    </location>
</feature>
<sequence length="401" mass="44146">MFSVVKFLEDKSVQAVPSSWVSQDKKTCLWPPGLPSSVSASIKRRTEPEKHWTTNSIKFYKVADSLKEAKRFELDATADKVLDTTDAEDIVLKRKNSSTKPVLPIKRHKSTHSKESTSSDNDDELSSDNETSYGSRNLEISNDCNIFSQAELYSANSEAQNFSTSSFPTSKYTQGSGEKLGESGGTLISAGPDNHSLGSSQFTPLVEGDNFIPTSESFEEVVLRKLSEIQSDIRVLFSRLSSHQIETNTIDLPVVLPLNDEESVDELEAWIETDSNRRSLVKYLSSLGGRKPEKIVSRILSELFTPPLARRFNYSGGGSLGRQAFSVLKLKIVLIDATKLNRIASDTTVDAIETTIKNWFRNARDKGEGGGKRKNVSTTKKGYSKGGSGAASKHDATPFTQ</sequence>
<dbReference type="OrthoDB" id="7554902at2759"/>
<evidence type="ECO:0000313" key="3">
    <source>
        <dbReference type="EMBL" id="OXA37548.1"/>
    </source>
</evidence>
<comment type="caution">
    <text evidence="3">The sequence shown here is derived from an EMBL/GenBank/DDBJ whole genome shotgun (WGS) entry which is preliminary data.</text>
</comment>
<dbReference type="EMBL" id="LNIX01000055">
    <property type="protein sequence ID" value="OXA37548.1"/>
    <property type="molecule type" value="Genomic_DNA"/>
</dbReference>
<feature type="region of interest" description="Disordered" evidence="1">
    <location>
        <begin position="363"/>
        <end position="401"/>
    </location>
</feature>
<name>A0A226CYE5_FOLCA</name>
<gene>
    <name evidence="3" type="ORF">Fcan01_27638</name>
</gene>
<feature type="domain" description="DUF4806" evidence="2">
    <location>
        <begin position="254"/>
        <end position="325"/>
    </location>
</feature>
<feature type="compositionally biased region" description="Basic and acidic residues" evidence="1">
    <location>
        <begin position="392"/>
        <end position="401"/>
    </location>
</feature>
<dbReference type="AlphaFoldDB" id="A0A226CYE5"/>
<dbReference type="InterPro" id="IPR032071">
    <property type="entry name" value="DUF4806"/>
</dbReference>
<evidence type="ECO:0000259" key="2">
    <source>
        <dbReference type="Pfam" id="PF16064"/>
    </source>
</evidence>
<reference evidence="3 4" key="1">
    <citation type="submission" date="2015-12" db="EMBL/GenBank/DDBJ databases">
        <title>The genome of Folsomia candida.</title>
        <authorList>
            <person name="Faddeeva A."/>
            <person name="Derks M.F."/>
            <person name="Anvar Y."/>
            <person name="Smit S."/>
            <person name="Van Straalen N."/>
            <person name="Roelofs D."/>
        </authorList>
    </citation>
    <scope>NUCLEOTIDE SEQUENCE [LARGE SCALE GENOMIC DNA]</scope>
    <source>
        <strain evidence="3 4">VU population</strain>
        <tissue evidence="3">Whole body</tissue>
    </source>
</reference>
<protein>
    <recommendedName>
        <fullName evidence="2">DUF4806 domain-containing protein</fullName>
    </recommendedName>
</protein>
<proteinExistence type="predicted"/>
<dbReference type="Pfam" id="PF16064">
    <property type="entry name" value="DUF4806"/>
    <property type="match status" value="1"/>
</dbReference>
<evidence type="ECO:0000256" key="1">
    <source>
        <dbReference type="SAM" id="MobiDB-lite"/>
    </source>
</evidence>
<dbReference type="PANTHER" id="PTHR34153:SF2">
    <property type="entry name" value="SI:CH211-262H13.3-RELATED"/>
    <property type="match status" value="1"/>
</dbReference>